<dbReference type="Proteomes" id="UP001556692">
    <property type="component" value="Unassembled WGS sequence"/>
</dbReference>
<evidence type="ECO:0000313" key="3">
    <source>
        <dbReference type="Proteomes" id="UP001556692"/>
    </source>
</evidence>
<reference evidence="2 3" key="1">
    <citation type="submission" date="2024-05" db="EMBL/GenBank/DDBJ databases">
        <authorList>
            <person name="Jiang F."/>
        </authorList>
    </citation>
    <scope>NUCLEOTIDE SEQUENCE [LARGE SCALE GENOMIC DNA]</scope>
    <source>
        <strain evidence="2 3">LZ166</strain>
    </source>
</reference>
<sequence>MDWRREGDVLEQILALLVSFAGLADRAAGLPLCLQLPALVFLTQGEAVARSFVIGLPAGAPAAIAGSHAGDRAERLAADFRALARMLRSLLARARRRAGFATPETRPAPLPRAPARSRRPVPALPAPDTS</sequence>
<gene>
    <name evidence="2" type="ORF">ABGN05_08310</name>
</gene>
<evidence type="ECO:0000313" key="2">
    <source>
        <dbReference type="EMBL" id="MEX0405660.1"/>
    </source>
</evidence>
<proteinExistence type="predicted"/>
<evidence type="ECO:0000256" key="1">
    <source>
        <dbReference type="SAM" id="MobiDB-lite"/>
    </source>
</evidence>
<comment type="caution">
    <text evidence="2">The sequence shown here is derived from an EMBL/GenBank/DDBJ whole genome shotgun (WGS) entry which is preliminary data.</text>
</comment>
<organism evidence="2 3">
    <name type="scientific">Aquibium pacificus</name>
    <dbReference type="NCBI Taxonomy" id="3153579"/>
    <lineage>
        <taxon>Bacteria</taxon>
        <taxon>Pseudomonadati</taxon>
        <taxon>Pseudomonadota</taxon>
        <taxon>Alphaproteobacteria</taxon>
        <taxon>Hyphomicrobiales</taxon>
        <taxon>Phyllobacteriaceae</taxon>
        <taxon>Aquibium</taxon>
    </lineage>
</organism>
<dbReference type="EMBL" id="JBDPGJ010000002">
    <property type="protein sequence ID" value="MEX0405660.1"/>
    <property type="molecule type" value="Genomic_DNA"/>
</dbReference>
<name>A0ABV3SFX4_9HYPH</name>
<keyword evidence="3" id="KW-1185">Reference proteome</keyword>
<dbReference type="RefSeq" id="WP_367953548.1">
    <property type="nucleotide sequence ID" value="NZ_JBDPGJ010000002.1"/>
</dbReference>
<accession>A0ABV3SFX4</accession>
<protein>
    <submittedName>
        <fullName evidence="2">Uncharacterized protein</fullName>
    </submittedName>
</protein>
<feature type="region of interest" description="Disordered" evidence="1">
    <location>
        <begin position="97"/>
        <end position="130"/>
    </location>
</feature>